<dbReference type="InterPro" id="IPR044542">
    <property type="entry name" value="NAA30-like"/>
</dbReference>
<dbReference type="CDD" id="cd04301">
    <property type="entry name" value="NAT_SF"/>
    <property type="match status" value="1"/>
</dbReference>
<protein>
    <recommendedName>
        <fullName evidence="13">N-terminal methionine N(alpha)-acetyltransferase NatC</fullName>
        <ecNumber evidence="13">2.3.1.256</ecNumber>
    </recommendedName>
    <alternativeName>
        <fullName evidence="14">N-acetyltransferase MAK3 homolog</fullName>
    </alternativeName>
    <alternativeName>
        <fullName evidence="15">NatC catalytic subunit</fullName>
    </alternativeName>
</protein>
<evidence type="ECO:0000256" key="3">
    <source>
        <dbReference type="ARBA" id="ARBA00022490"/>
    </source>
</evidence>
<evidence type="ECO:0000256" key="2">
    <source>
        <dbReference type="ARBA" id="ARBA00004496"/>
    </source>
</evidence>
<comment type="catalytic activity">
    <reaction evidence="11">
        <text>N-terminal L-methionyl-L-phenylalanyl-[protein] + acetyl-CoA = N-terminal N(alpha)-acetyl-L-methionyl-L-phenylalanyl-[protein] + CoA + H(+)</text>
        <dbReference type="Rhea" id="RHEA:50528"/>
        <dbReference type="Rhea" id="RHEA-COMP:12715"/>
        <dbReference type="Rhea" id="RHEA-COMP:12716"/>
        <dbReference type="ChEBI" id="CHEBI:15378"/>
        <dbReference type="ChEBI" id="CHEBI:57287"/>
        <dbReference type="ChEBI" id="CHEBI:57288"/>
        <dbReference type="ChEBI" id="CHEBI:133382"/>
        <dbReference type="ChEBI" id="CHEBI:133383"/>
        <dbReference type="EC" id="2.3.1.256"/>
    </reaction>
</comment>
<dbReference type="EMBL" id="REGN01000935">
    <property type="protein sequence ID" value="RNA38005.1"/>
    <property type="molecule type" value="Genomic_DNA"/>
</dbReference>
<comment type="catalytic activity">
    <reaction evidence="8">
        <text>N-terminal L-methionyl-L-isoleucyl-[protein] + acetyl-CoA = N-terminal N(alpha)-acetyl-L-methionyl-L-isoleucyl-[protein] + CoA + H(+)</text>
        <dbReference type="Rhea" id="RHEA:50524"/>
        <dbReference type="Rhea" id="RHEA-COMP:12713"/>
        <dbReference type="Rhea" id="RHEA-COMP:12714"/>
        <dbReference type="ChEBI" id="CHEBI:15378"/>
        <dbReference type="ChEBI" id="CHEBI:57287"/>
        <dbReference type="ChEBI" id="CHEBI:57288"/>
        <dbReference type="ChEBI" id="CHEBI:133379"/>
        <dbReference type="ChEBI" id="CHEBI:133380"/>
        <dbReference type="EC" id="2.3.1.256"/>
    </reaction>
</comment>
<evidence type="ECO:0000259" key="16">
    <source>
        <dbReference type="PROSITE" id="PS51186"/>
    </source>
</evidence>
<organism evidence="17 18">
    <name type="scientific">Brachionus plicatilis</name>
    <name type="common">Marine rotifer</name>
    <name type="synonym">Brachionus muelleri</name>
    <dbReference type="NCBI Taxonomy" id="10195"/>
    <lineage>
        <taxon>Eukaryota</taxon>
        <taxon>Metazoa</taxon>
        <taxon>Spiralia</taxon>
        <taxon>Gnathifera</taxon>
        <taxon>Rotifera</taxon>
        <taxon>Eurotatoria</taxon>
        <taxon>Monogononta</taxon>
        <taxon>Pseudotrocha</taxon>
        <taxon>Ploima</taxon>
        <taxon>Brachionidae</taxon>
        <taxon>Brachionus</taxon>
    </lineage>
</organism>
<dbReference type="Proteomes" id="UP000276133">
    <property type="component" value="Unassembled WGS sequence"/>
</dbReference>
<comment type="catalytic activity">
    <reaction evidence="12">
        <text>N-terminal L-methionyl-L-tryptophyl-[protein] + acetyl-CoA = N-terminal N(alpha)-acetyl-L-methionyl-L-tryptophyl-[protein] + CoA + H(+)</text>
        <dbReference type="Rhea" id="RHEA:50560"/>
        <dbReference type="Rhea" id="RHEA-COMP:12724"/>
        <dbReference type="Rhea" id="RHEA-COMP:12725"/>
        <dbReference type="ChEBI" id="CHEBI:15378"/>
        <dbReference type="ChEBI" id="CHEBI:57287"/>
        <dbReference type="ChEBI" id="CHEBI:57288"/>
        <dbReference type="ChEBI" id="CHEBI:133386"/>
        <dbReference type="ChEBI" id="CHEBI:133387"/>
        <dbReference type="EC" id="2.3.1.256"/>
    </reaction>
</comment>
<dbReference type="PANTHER" id="PTHR45896">
    <property type="entry name" value="N-ALPHA-ACETYLTRANSFERASE 30"/>
    <property type="match status" value="1"/>
</dbReference>
<evidence type="ECO:0000256" key="8">
    <source>
        <dbReference type="ARBA" id="ARBA00050754"/>
    </source>
</evidence>
<keyword evidence="3" id="KW-0963">Cytoplasm</keyword>
<comment type="subcellular location">
    <subcellularLocation>
        <location evidence="2">Cytoplasm</location>
    </subcellularLocation>
    <subcellularLocation>
        <location evidence="1">Nucleus</location>
    </subcellularLocation>
</comment>
<dbReference type="FunFam" id="3.40.630.30:FF:000010">
    <property type="entry name" value="Putative N-alpha-acetyltransferase 30"/>
    <property type="match status" value="1"/>
</dbReference>
<dbReference type="GO" id="GO:0005634">
    <property type="term" value="C:nucleus"/>
    <property type="evidence" value="ECO:0007669"/>
    <property type="project" value="UniProtKB-SubCell"/>
</dbReference>
<name>A0A3M7SQM9_BRAPC</name>
<dbReference type="EC" id="2.3.1.256" evidence="13"/>
<dbReference type="OrthoDB" id="249099at2759"/>
<keyword evidence="5" id="KW-0539">Nucleus</keyword>
<dbReference type="GO" id="GO:0031417">
    <property type="term" value="C:NatC complex"/>
    <property type="evidence" value="ECO:0007669"/>
    <property type="project" value="TreeGrafter"/>
</dbReference>
<proteinExistence type="inferred from homology"/>
<evidence type="ECO:0000256" key="9">
    <source>
        <dbReference type="ARBA" id="ARBA00051225"/>
    </source>
</evidence>
<evidence type="ECO:0000256" key="7">
    <source>
        <dbReference type="ARBA" id="ARBA00024025"/>
    </source>
</evidence>
<dbReference type="PROSITE" id="PS51186">
    <property type="entry name" value="GNAT"/>
    <property type="match status" value="1"/>
</dbReference>
<evidence type="ECO:0000256" key="14">
    <source>
        <dbReference type="ARBA" id="ARBA00076746"/>
    </source>
</evidence>
<comment type="similarity">
    <text evidence="7">Belongs to the acetyltransferase family. MAK3 subfamily.</text>
</comment>
<gene>
    <name evidence="17" type="ORF">BpHYR1_002519</name>
</gene>
<sequence>MESNANLLEKLSLSGHGHGHGHSHGHGQCCDHEHEPDVHIEPYTSSNKFADRSKFKVEFINDQFVELDGIRYVKYKDETQMPLIIDLITRDLSEPYSVYTYRYFIHNWPHLCFLAMDNEECVGAIVCKLDRYKESLRGYIAMLAVHEKCRRKKIGSNLVTLAIKAMIEHDADEVVLETEITNKSALNLYENLGFVRDKRLYRYYLNGVEAFRLKLWLN</sequence>
<dbReference type="GO" id="GO:0120518">
    <property type="term" value="F:protein N-terminal-methionine acetyltransferase activity"/>
    <property type="evidence" value="ECO:0007669"/>
    <property type="project" value="UniProtKB-EC"/>
</dbReference>
<keyword evidence="4 17" id="KW-0808">Transferase</keyword>
<feature type="domain" description="N-acetyltransferase" evidence="16">
    <location>
        <begin position="70"/>
        <end position="218"/>
    </location>
</feature>
<dbReference type="AlphaFoldDB" id="A0A3M7SQM9"/>
<dbReference type="InterPro" id="IPR016181">
    <property type="entry name" value="Acyl_CoA_acyltransferase"/>
</dbReference>
<keyword evidence="6" id="KW-0012">Acyltransferase</keyword>
<evidence type="ECO:0000256" key="4">
    <source>
        <dbReference type="ARBA" id="ARBA00022679"/>
    </source>
</evidence>
<evidence type="ECO:0000256" key="11">
    <source>
        <dbReference type="ARBA" id="ARBA00052362"/>
    </source>
</evidence>
<accession>A0A3M7SQM9</accession>
<reference evidence="17 18" key="1">
    <citation type="journal article" date="2018" name="Sci. Rep.">
        <title>Genomic signatures of local adaptation to the degree of environmental predictability in rotifers.</title>
        <authorList>
            <person name="Franch-Gras L."/>
            <person name="Hahn C."/>
            <person name="Garcia-Roger E.M."/>
            <person name="Carmona M.J."/>
            <person name="Serra M."/>
            <person name="Gomez A."/>
        </authorList>
    </citation>
    <scope>NUCLEOTIDE SEQUENCE [LARGE SCALE GENOMIC DNA]</scope>
    <source>
        <strain evidence="17">HYR1</strain>
    </source>
</reference>
<keyword evidence="18" id="KW-1185">Reference proteome</keyword>
<dbReference type="Pfam" id="PF00583">
    <property type="entry name" value="Acetyltransf_1"/>
    <property type="match status" value="1"/>
</dbReference>
<evidence type="ECO:0000256" key="1">
    <source>
        <dbReference type="ARBA" id="ARBA00004123"/>
    </source>
</evidence>
<evidence type="ECO:0000256" key="5">
    <source>
        <dbReference type="ARBA" id="ARBA00023242"/>
    </source>
</evidence>
<dbReference type="Gene3D" id="3.40.630.30">
    <property type="match status" value="1"/>
</dbReference>
<comment type="caution">
    <text evidence="17">The sequence shown here is derived from an EMBL/GenBank/DDBJ whole genome shotgun (WGS) entry which is preliminary data.</text>
</comment>
<evidence type="ECO:0000256" key="10">
    <source>
        <dbReference type="ARBA" id="ARBA00052207"/>
    </source>
</evidence>
<comment type="catalytic activity">
    <reaction evidence="10">
        <text>N-terminal L-methionyl-L-tyrosyl-[protein] + acetyl-CoA = N-terminal N(alpha)-acetyl-L-methionyl-L-tyrosyl-[protein] + CoA + H(+)</text>
        <dbReference type="Rhea" id="RHEA:50532"/>
        <dbReference type="Rhea" id="RHEA-COMP:12717"/>
        <dbReference type="Rhea" id="RHEA-COMP:12718"/>
        <dbReference type="ChEBI" id="CHEBI:15378"/>
        <dbReference type="ChEBI" id="CHEBI:57287"/>
        <dbReference type="ChEBI" id="CHEBI:57288"/>
        <dbReference type="ChEBI" id="CHEBI:133384"/>
        <dbReference type="ChEBI" id="CHEBI:133385"/>
        <dbReference type="EC" id="2.3.1.256"/>
    </reaction>
</comment>
<evidence type="ECO:0000256" key="6">
    <source>
        <dbReference type="ARBA" id="ARBA00023315"/>
    </source>
</evidence>
<dbReference type="SUPFAM" id="SSF55729">
    <property type="entry name" value="Acyl-CoA N-acyltransferases (Nat)"/>
    <property type="match status" value="1"/>
</dbReference>
<evidence type="ECO:0000313" key="18">
    <source>
        <dbReference type="Proteomes" id="UP000276133"/>
    </source>
</evidence>
<evidence type="ECO:0000256" key="12">
    <source>
        <dbReference type="ARBA" id="ARBA00052477"/>
    </source>
</evidence>
<evidence type="ECO:0000256" key="13">
    <source>
        <dbReference type="ARBA" id="ARBA00066994"/>
    </source>
</evidence>
<dbReference type="PANTHER" id="PTHR45896:SF1">
    <property type="entry name" value="N-ALPHA-ACETYLTRANSFERASE 30"/>
    <property type="match status" value="1"/>
</dbReference>
<evidence type="ECO:0000313" key="17">
    <source>
        <dbReference type="EMBL" id="RNA38005.1"/>
    </source>
</evidence>
<dbReference type="STRING" id="10195.A0A3M7SQM9"/>
<comment type="catalytic activity">
    <reaction evidence="9">
        <text>N-terminal L-methionyl-L-leucyl-[protein] + acetyl-CoA = N-terminal N(alpha)-acetyl-L-methionyl-L-leucyl-[protein] + CoA + H(+)</text>
        <dbReference type="Rhea" id="RHEA:50520"/>
        <dbReference type="Rhea" id="RHEA-COMP:12711"/>
        <dbReference type="Rhea" id="RHEA-COMP:12712"/>
        <dbReference type="ChEBI" id="CHEBI:15378"/>
        <dbReference type="ChEBI" id="CHEBI:57287"/>
        <dbReference type="ChEBI" id="CHEBI:57288"/>
        <dbReference type="ChEBI" id="CHEBI:133377"/>
        <dbReference type="ChEBI" id="CHEBI:133378"/>
        <dbReference type="EC" id="2.3.1.256"/>
    </reaction>
</comment>
<evidence type="ECO:0000256" key="15">
    <source>
        <dbReference type="ARBA" id="ARBA00078622"/>
    </source>
</evidence>
<dbReference type="InterPro" id="IPR000182">
    <property type="entry name" value="GNAT_dom"/>
</dbReference>